<sequence>MLSIPRHSLVARFALNRTLLPAVSSRWKSSSVPSEKQPDDEFDSGGIKISTKPSHHRLEKRTPFMKNMFIGVVDTDLLVYPESLNRDEQSRVVAERDTLEAVVKSGESKESLAEKLRQAGVFGLQSPLNHGGKQLIETELAYFNELVGSKDFAIGLIAGQHNAIVQLLNRFGSDRLKDSCLEALSSGNSTVASALFEEEAPCGTMFSTIASQDADRNQWLLNGTKSFVINGDKAGYLLVLASTKAMEQMNAQDTTITAFLVDAQAKGIKKTEATETFGLEDVKQVTVSFENVEMGSENIVGTEGSGAEVLVELLKSTRVQTSVLGVQLMKQFLNSLIKHCIETKTGGGHIMDIENVGEELAKSACSIYAAESMIYLTTGLLDDFVGQDADMEAAITKAFTAEKLMEMAIQPLRFVGLQALTKGHPLEALFRNSVQFFGQSETIDSVKFFVALSGLQHAGMATHETIRKDRNPAMNPSHVISKMFEKNTIDSPKQFVNLEHFLHPSLDPAAHWIEFSIQRLRLATECVLSRHGSEVVGRHIELIRVADMAVLIYAMLATAARASRAYCIGLRHAEQEIYLANTFCHEGSEKVRVLAKQLEQGQFITTDANYLSLSRYLYKQKEYFFEHPLTKNF</sequence>
<dbReference type="CDD" id="cd00567">
    <property type="entry name" value="ACAD"/>
    <property type="match status" value="1"/>
</dbReference>
<dbReference type="Gene3D" id="2.40.110.10">
    <property type="entry name" value="Butyryl-CoA Dehydrogenase, subunit A, domain 2"/>
    <property type="match status" value="1"/>
</dbReference>
<dbReference type="InterPro" id="IPR009100">
    <property type="entry name" value="AcylCoA_DH/oxidase_NM_dom_sf"/>
</dbReference>
<feature type="region of interest" description="Disordered" evidence="10">
    <location>
        <begin position="26"/>
        <end position="56"/>
    </location>
</feature>
<comment type="cofactor">
    <cofactor evidence="1 9">
        <name>FAD</name>
        <dbReference type="ChEBI" id="CHEBI:57692"/>
    </cofactor>
</comment>
<evidence type="ECO:0000259" key="13">
    <source>
        <dbReference type="Pfam" id="PF02771"/>
    </source>
</evidence>
<dbReference type="RefSeq" id="XP_062700362.1">
    <property type="nucleotide sequence ID" value="XM_062844378.1"/>
</dbReference>
<proteinExistence type="inferred from homology"/>
<dbReference type="Pfam" id="PF02771">
    <property type="entry name" value="Acyl-CoA_dh_N"/>
    <property type="match status" value="1"/>
</dbReference>
<dbReference type="SUPFAM" id="SSF56645">
    <property type="entry name" value="Acyl-CoA dehydrogenase NM domain-like"/>
    <property type="match status" value="1"/>
</dbReference>
<evidence type="ECO:0000256" key="8">
    <source>
        <dbReference type="ARBA" id="ARBA00023128"/>
    </source>
</evidence>
<dbReference type="InterPro" id="IPR036250">
    <property type="entry name" value="AcylCo_DH-like_C"/>
</dbReference>
<evidence type="ECO:0000259" key="11">
    <source>
        <dbReference type="Pfam" id="PF00441"/>
    </source>
</evidence>
<dbReference type="Pfam" id="PF02770">
    <property type="entry name" value="Acyl-CoA_dh_M"/>
    <property type="match status" value="1"/>
</dbReference>
<keyword evidence="6" id="KW-0809">Transit peptide</keyword>
<dbReference type="InterPro" id="IPR006091">
    <property type="entry name" value="Acyl-CoA_Oxase/DH_mid-dom"/>
</dbReference>
<evidence type="ECO:0000256" key="2">
    <source>
        <dbReference type="ARBA" id="ARBA00004173"/>
    </source>
</evidence>
<evidence type="ECO:0000256" key="5">
    <source>
        <dbReference type="ARBA" id="ARBA00022827"/>
    </source>
</evidence>
<dbReference type="GeneID" id="109428578"/>
<keyword evidence="16" id="KW-1185">Reference proteome</keyword>
<dbReference type="EnsemblMetazoa" id="AALFPA23_003955.R4656">
    <property type="protein sequence ID" value="AALFPA23_003955.P4656"/>
    <property type="gene ID" value="AALFPA23_003955"/>
</dbReference>
<comment type="similarity">
    <text evidence="3 9">Belongs to the acyl-CoA dehydrogenase family.</text>
</comment>
<dbReference type="Gene3D" id="1.20.140.10">
    <property type="entry name" value="Butyryl-CoA Dehydrogenase, subunit A, domain 3"/>
    <property type="match status" value="2"/>
</dbReference>
<evidence type="ECO:0000259" key="12">
    <source>
        <dbReference type="Pfam" id="PF02770"/>
    </source>
</evidence>
<keyword evidence="7 9" id="KW-0560">Oxidoreductase</keyword>
<evidence type="ECO:0000256" key="4">
    <source>
        <dbReference type="ARBA" id="ARBA00022630"/>
    </source>
</evidence>
<feature type="domain" description="ACAD9/ACADV-like C-terminal" evidence="14">
    <location>
        <begin position="504"/>
        <end position="622"/>
    </location>
</feature>
<evidence type="ECO:0000256" key="3">
    <source>
        <dbReference type="ARBA" id="ARBA00009347"/>
    </source>
</evidence>
<evidence type="ECO:0000256" key="6">
    <source>
        <dbReference type="ARBA" id="ARBA00022946"/>
    </source>
</evidence>
<protein>
    <recommendedName>
        <fullName evidence="17">Very-long-chain acyl-coa dehydrogenase</fullName>
    </recommendedName>
</protein>
<keyword evidence="4 9" id="KW-0285">Flavoprotein</keyword>
<reference evidence="16" key="1">
    <citation type="journal article" date="2015" name="Proc. Natl. Acad. Sci. U.S.A.">
        <title>Genome sequence of the Asian Tiger mosquito, Aedes albopictus, reveals insights into its biology, genetics, and evolution.</title>
        <authorList>
            <person name="Chen X.G."/>
            <person name="Jiang X."/>
            <person name="Gu J."/>
            <person name="Xu M."/>
            <person name="Wu Y."/>
            <person name="Deng Y."/>
            <person name="Zhang C."/>
            <person name="Bonizzoni M."/>
            <person name="Dermauw W."/>
            <person name="Vontas J."/>
            <person name="Armbruster P."/>
            <person name="Huang X."/>
            <person name="Yang Y."/>
            <person name="Zhang H."/>
            <person name="He W."/>
            <person name="Peng H."/>
            <person name="Liu Y."/>
            <person name="Wu K."/>
            <person name="Chen J."/>
            <person name="Lirakis M."/>
            <person name="Topalis P."/>
            <person name="Van Leeuwen T."/>
            <person name="Hall A.B."/>
            <person name="Jiang X."/>
            <person name="Thorpe C."/>
            <person name="Mueller R.L."/>
            <person name="Sun C."/>
            <person name="Waterhouse R.M."/>
            <person name="Yan G."/>
            <person name="Tu Z.J."/>
            <person name="Fang X."/>
            <person name="James A.A."/>
        </authorList>
    </citation>
    <scope>NUCLEOTIDE SEQUENCE [LARGE SCALE GENOMIC DNA]</scope>
    <source>
        <strain evidence="16">Foshan</strain>
    </source>
</reference>
<evidence type="ECO:0000313" key="15">
    <source>
        <dbReference type="EnsemblMetazoa" id="AALFPA23_003955.P4656"/>
    </source>
</evidence>
<dbReference type="InterPro" id="IPR009075">
    <property type="entry name" value="AcylCo_DH/oxidase_C"/>
</dbReference>
<dbReference type="InterPro" id="IPR037069">
    <property type="entry name" value="AcylCoA_DH/ox_N_sf"/>
</dbReference>
<dbReference type="Pfam" id="PF00441">
    <property type="entry name" value="Acyl-CoA_dh_1"/>
    <property type="match status" value="1"/>
</dbReference>
<evidence type="ECO:0008006" key="17">
    <source>
        <dbReference type="Google" id="ProtNLM"/>
    </source>
</evidence>
<dbReference type="InterPro" id="IPR013786">
    <property type="entry name" value="AcylCoA_DH/ox_N"/>
</dbReference>
<comment type="subcellular location">
    <subcellularLocation>
        <location evidence="2">Mitochondrion</location>
    </subcellularLocation>
</comment>
<feature type="domain" description="Acyl-CoA dehydrogenase/oxidase N-terminal" evidence="13">
    <location>
        <begin position="101"/>
        <end position="187"/>
    </location>
</feature>
<dbReference type="Pfam" id="PF21343">
    <property type="entry name" value="ACAD9-ACADV_C"/>
    <property type="match status" value="1"/>
</dbReference>
<evidence type="ECO:0000313" key="16">
    <source>
        <dbReference type="Proteomes" id="UP000069940"/>
    </source>
</evidence>
<dbReference type="Gene3D" id="1.10.540.10">
    <property type="entry name" value="Acyl-CoA dehydrogenase/oxidase, N-terminal domain"/>
    <property type="match status" value="1"/>
</dbReference>
<dbReference type="InterPro" id="IPR046373">
    <property type="entry name" value="Acyl-CoA_Oxase/DH_mid-dom_sf"/>
</dbReference>
<evidence type="ECO:0000256" key="7">
    <source>
        <dbReference type="ARBA" id="ARBA00023002"/>
    </source>
</evidence>
<evidence type="ECO:0000259" key="14">
    <source>
        <dbReference type="Pfam" id="PF21343"/>
    </source>
</evidence>
<accession>A0ABM1XY98</accession>
<organism evidence="15 16">
    <name type="scientific">Aedes albopictus</name>
    <name type="common">Asian tiger mosquito</name>
    <name type="synonym">Stegomyia albopicta</name>
    <dbReference type="NCBI Taxonomy" id="7160"/>
    <lineage>
        <taxon>Eukaryota</taxon>
        <taxon>Metazoa</taxon>
        <taxon>Ecdysozoa</taxon>
        <taxon>Arthropoda</taxon>
        <taxon>Hexapoda</taxon>
        <taxon>Insecta</taxon>
        <taxon>Pterygota</taxon>
        <taxon>Neoptera</taxon>
        <taxon>Endopterygota</taxon>
        <taxon>Diptera</taxon>
        <taxon>Nematocera</taxon>
        <taxon>Culicoidea</taxon>
        <taxon>Culicidae</taxon>
        <taxon>Culicinae</taxon>
        <taxon>Aedini</taxon>
        <taxon>Aedes</taxon>
        <taxon>Stegomyia</taxon>
    </lineage>
</organism>
<dbReference type="PANTHER" id="PTHR43884">
    <property type="entry name" value="ACYL-COA DEHYDROGENASE"/>
    <property type="match status" value="1"/>
</dbReference>
<evidence type="ECO:0000256" key="9">
    <source>
        <dbReference type="RuleBase" id="RU362125"/>
    </source>
</evidence>
<name>A0ABM1XY98_AEDAL</name>
<keyword evidence="8" id="KW-0496">Mitochondrion</keyword>
<dbReference type="PANTHER" id="PTHR43884:SF9">
    <property type="entry name" value="COMPLEX I ASSEMBLY FACTOR ACAD9, MITOCHONDRIAL"/>
    <property type="match status" value="1"/>
</dbReference>
<reference evidence="15" key="2">
    <citation type="submission" date="2025-05" db="UniProtKB">
        <authorList>
            <consortium name="EnsemblMetazoa"/>
        </authorList>
    </citation>
    <scope>IDENTIFICATION</scope>
    <source>
        <strain evidence="15">Foshan</strain>
    </source>
</reference>
<evidence type="ECO:0000256" key="10">
    <source>
        <dbReference type="SAM" id="MobiDB-lite"/>
    </source>
</evidence>
<feature type="domain" description="Acyl-CoA dehydrogenase/oxidase C-terminal" evidence="11">
    <location>
        <begin position="304"/>
        <end position="432"/>
    </location>
</feature>
<feature type="domain" description="Acyl-CoA oxidase/dehydrogenase middle" evidence="12">
    <location>
        <begin position="206"/>
        <end position="292"/>
    </location>
</feature>
<dbReference type="Proteomes" id="UP000069940">
    <property type="component" value="Unassembled WGS sequence"/>
</dbReference>
<dbReference type="InterPro" id="IPR049448">
    <property type="entry name" value="ACAD9/ACADV-like_C"/>
</dbReference>
<keyword evidence="5 9" id="KW-0274">FAD</keyword>
<evidence type="ECO:0000256" key="1">
    <source>
        <dbReference type="ARBA" id="ARBA00001974"/>
    </source>
</evidence>
<dbReference type="SUPFAM" id="SSF47203">
    <property type="entry name" value="Acyl-CoA dehydrogenase C-terminal domain-like"/>
    <property type="match status" value="1"/>
</dbReference>